<keyword evidence="4" id="KW-0813">Transport</keyword>
<dbReference type="PROSITE" id="PS50195">
    <property type="entry name" value="PX"/>
    <property type="match status" value="1"/>
</dbReference>
<evidence type="ECO:0000256" key="3">
    <source>
        <dbReference type="ARBA" id="ARBA00010883"/>
    </source>
</evidence>
<evidence type="ECO:0000259" key="12">
    <source>
        <dbReference type="PROSITE" id="PS50195"/>
    </source>
</evidence>
<dbReference type="RefSeq" id="XP_005098033.2">
    <property type="nucleotide sequence ID" value="XM_005097976.3"/>
</dbReference>
<dbReference type="SMART" id="SM00312">
    <property type="entry name" value="PX"/>
    <property type="match status" value="1"/>
</dbReference>
<protein>
    <submittedName>
        <fullName evidence="14">Sorting nexin-10B isoform X1</fullName>
    </submittedName>
</protein>
<keyword evidence="7" id="KW-0653">Protein transport</keyword>
<dbReference type="InterPro" id="IPR043544">
    <property type="entry name" value="SNX10/11"/>
</dbReference>
<keyword evidence="9" id="KW-0472">Membrane</keyword>
<sequence length="234" mass="27196">MVDIIDSMFWWCSTLGIGQIREKSFGKPLPKINVLQPMTHDTLDNGKFTSYKLSLVTDHPSFHLSASSVRRRFSEMHWLYRQLRVNLKTRSLPKPPRKTIFAPRFDTEFINQRQVAIEKYLNEMMKVDTVLSDFTFHLFVQTDLTTREIESYFQGTLSEDLLASVWQRNGHLHGDERISVPYEPQEIVMNEEDRFLNSLRTVSSSSLVDSFSLNSDPKPTDDYSENTPRPKGLS</sequence>
<dbReference type="Gene3D" id="3.30.1520.10">
    <property type="entry name" value="Phox-like domain"/>
    <property type="match status" value="1"/>
</dbReference>
<dbReference type="Pfam" id="PF00787">
    <property type="entry name" value="PX"/>
    <property type="match status" value="1"/>
</dbReference>
<dbReference type="PANTHER" id="PTHR46209">
    <property type="entry name" value="PX DOMAIN-CONTAINING PROTEIN"/>
    <property type="match status" value="1"/>
</dbReference>
<name>A0ABM0JNT6_APLCA</name>
<reference evidence="14" key="1">
    <citation type="submission" date="2025-08" db="UniProtKB">
        <authorList>
            <consortium name="RefSeq"/>
        </authorList>
    </citation>
    <scope>IDENTIFICATION</scope>
</reference>
<organism evidence="13 14">
    <name type="scientific">Aplysia californica</name>
    <name type="common">California sea hare</name>
    <dbReference type="NCBI Taxonomy" id="6500"/>
    <lineage>
        <taxon>Eukaryota</taxon>
        <taxon>Metazoa</taxon>
        <taxon>Spiralia</taxon>
        <taxon>Lophotrochozoa</taxon>
        <taxon>Mollusca</taxon>
        <taxon>Gastropoda</taxon>
        <taxon>Heterobranchia</taxon>
        <taxon>Euthyneura</taxon>
        <taxon>Tectipleura</taxon>
        <taxon>Aplysiida</taxon>
        <taxon>Aplysioidea</taxon>
        <taxon>Aplysiidae</taxon>
        <taxon>Aplysia</taxon>
    </lineage>
</organism>
<comment type="similarity">
    <text evidence="3">Belongs to the sorting nexin family.</text>
</comment>
<evidence type="ECO:0000256" key="2">
    <source>
        <dbReference type="ARBA" id="ARBA00004496"/>
    </source>
</evidence>
<keyword evidence="6" id="KW-0967">Endosome</keyword>
<comment type="subcellular location">
    <subcellularLocation>
        <location evidence="2">Cytoplasm</location>
    </subcellularLocation>
    <subcellularLocation>
        <location evidence="10">Endomembrane system</location>
        <topology evidence="10">Peripheral membrane protein</topology>
        <orientation evidence="10">Cytoplasmic side</orientation>
    </subcellularLocation>
    <subcellularLocation>
        <location evidence="1">Endosome</location>
    </subcellularLocation>
</comment>
<keyword evidence="13" id="KW-1185">Reference proteome</keyword>
<dbReference type="InterPro" id="IPR036871">
    <property type="entry name" value="PX_dom_sf"/>
</dbReference>
<feature type="region of interest" description="Disordered" evidence="11">
    <location>
        <begin position="209"/>
        <end position="234"/>
    </location>
</feature>
<dbReference type="PANTHER" id="PTHR46209:SF3">
    <property type="entry name" value="PX DOMAIN-CONTAINING PROTEIN"/>
    <property type="match status" value="1"/>
</dbReference>
<keyword evidence="5" id="KW-0963">Cytoplasm</keyword>
<accession>A0ABM0JNT6</accession>
<gene>
    <name evidence="14" type="primary">LOC101851947</name>
</gene>
<dbReference type="GeneID" id="101851947"/>
<evidence type="ECO:0000313" key="13">
    <source>
        <dbReference type="Proteomes" id="UP000694888"/>
    </source>
</evidence>
<keyword evidence="8" id="KW-0446">Lipid-binding</keyword>
<evidence type="ECO:0000313" key="14">
    <source>
        <dbReference type="RefSeq" id="XP_005098033.2"/>
    </source>
</evidence>
<dbReference type="Proteomes" id="UP000694888">
    <property type="component" value="Unplaced"/>
</dbReference>
<evidence type="ECO:0000256" key="7">
    <source>
        <dbReference type="ARBA" id="ARBA00022927"/>
    </source>
</evidence>
<proteinExistence type="inferred from homology"/>
<evidence type="ECO:0000256" key="4">
    <source>
        <dbReference type="ARBA" id="ARBA00022448"/>
    </source>
</evidence>
<evidence type="ECO:0000256" key="6">
    <source>
        <dbReference type="ARBA" id="ARBA00022753"/>
    </source>
</evidence>
<evidence type="ECO:0000256" key="1">
    <source>
        <dbReference type="ARBA" id="ARBA00004177"/>
    </source>
</evidence>
<dbReference type="SUPFAM" id="SSF64268">
    <property type="entry name" value="PX domain"/>
    <property type="match status" value="1"/>
</dbReference>
<evidence type="ECO:0000256" key="8">
    <source>
        <dbReference type="ARBA" id="ARBA00023121"/>
    </source>
</evidence>
<evidence type="ECO:0000256" key="5">
    <source>
        <dbReference type="ARBA" id="ARBA00022490"/>
    </source>
</evidence>
<feature type="domain" description="PX" evidence="12">
    <location>
        <begin position="29"/>
        <end position="146"/>
    </location>
</feature>
<dbReference type="InterPro" id="IPR001683">
    <property type="entry name" value="PX_dom"/>
</dbReference>
<evidence type="ECO:0000256" key="9">
    <source>
        <dbReference type="ARBA" id="ARBA00023136"/>
    </source>
</evidence>
<evidence type="ECO:0000256" key="10">
    <source>
        <dbReference type="ARBA" id="ARBA00029433"/>
    </source>
</evidence>
<evidence type="ECO:0000256" key="11">
    <source>
        <dbReference type="SAM" id="MobiDB-lite"/>
    </source>
</evidence>